<accession>A0A6A5VKI2</accession>
<dbReference type="EMBL" id="ML976670">
    <property type="protein sequence ID" value="KAF1975506.1"/>
    <property type="molecule type" value="Genomic_DNA"/>
</dbReference>
<dbReference type="Proteomes" id="UP000800036">
    <property type="component" value="Unassembled WGS sequence"/>
</dbReference>
<dbReference type="Gene3D" id="3.30.70.330">
    <property type="match status" value="1"/>
</dbReference>
<dbReference type="AlphaFoldDB" id="A0A6A5VKI2"/>
<evidence type="ECO:0000256" key="1">
    <source>
        <dbReference type="PROSITE-ProRule" id="PRU00176"/>
    </source>
</evidence>
<sequence>MSVPVTRKDADGDYLLVASGPIRKAPYLADWKAFKDHIRKVVKEQPGWTNVCHGTTQGDGQGWCRLKDKEDATAVYNAYSKQVVIHIFATSLRTGYWDLLKCNCNRHFGVGDKGHSAAHSGIDVNAVNQCFGRRGIAPTTQYAMPAQPAQPTYQYVDYYQAQQYPSAPVYSYSMSPTQPVYSQSSGGLPVNVSHGAVITETRGIFIQGLNYTVGNNELSALISGKGLRPQQLSVHRDARGTSKGVATARFSTKAEAEYAVNALNGQPHAGKTLMVRMDTNSTVIGSLEPFVVDGTNKSRC</sequence>
<organism evidence="3 4">
    <name type="scientific">Bimuria novae-zelandiae CBS 107.79</name>
    <dbReference type="NCBI Taxonomy" id="1447943"/>
    <lineage>
        <taxon>Eukaryota</taxon>
        <taxon>Fungi</taxon>
        <taxon>Dikarya</taxon>
        <taxon>Ascomycota</taxon>
        <taxon>Pezizomycotina</taxon>
        <taxon>Dothideomycetes</taxon>
        <taxon>Pleosporomycetidae</taxon>
        <taxon>Pleosporales</taxon>
        <taxon>Massarineae</taxon>
        <taxon>Didymosphaeriaceae</taxon>
        <taxon>Bimuria</taxon>
    </lineage>
</organism>
<dbReference type="InterPro" id="IPR035979">
    <property type="entry name" value="RBD_domain_sf"/>
</dbReference>
<evidence type="ECO:0000313" key="4">
    <source>
        <dbReference type="Proteomes" id="UP000800036"/>
    </source>
</evidence>
<proteinExistence type="predicted"/>
<dbReference type="PROSITE" id="PS50102">
    <property type="entry name" value="RRM"/>
    <property type="match status" value="1"/>
</dbReference>
<dbReference type="InterPro" id="IPR000504">
    <property type="entry name" value="RRM_dom"/>
</dbReference>
<dbReference type="GO" id="GO:0003723">
    <property type="term" value="F:RNA binding"/>
    <property type="evidence" value="ECO:0007669"/>
    <property type="project" value="UniProtKB-UniRule"/>
</dbReference>
<feature type="domain" description="RRM" evidence="2">
    <location>
        <begin position="202"/>
        <end position="280"/>
    </location>
</feature>
<evidence type="ECO:0000259" key="2">
    <source>
        <dbReference type="PROSITE" id="PS50102"/>
    </source>
</evidence>
<keyword evidence="1" id="KW-0694">RNA-binding</keyword>
<dbReference type="Pfam" id="PF00076">
    <property type="entry name" value="RRM_1"/>
    <property type="match status" value="1"/>
</dbReference>
<dbReference type="SMART" id="SM00360">
    <property type="entry name" value="RRM"/>
    <property type="match status" value="1"/>
</dbReference>
<name>A0A6A5VKI2_9PLEO</name>
<keyword evidence="4" id="KW-1185">Reference proteome</keyword>
<dbReference type="CDD" id="cd00590">
    <property type="entry name" value="RRM_SF"/>
    <property type="match status" value="1"/>
</dbReference>
<dbReference type="InterPro" id="IPR012677">
    <property type="entry name" value="Nucleotide-bd_a/b_plait_sf"/>
</dbReference>
<dbReference type="OrthoDB" id="1049195at2759"/>
<protein>
    <recommendedName>
        <fullName evidence="2">RRM domain-containing protein</fullName>
    </recommendedName>
</protein>
<reference evidence="3" key="1">
    <citation type="journal article" date="2020" name="Stud. Mycol.">
        <title>101 Dothideomycetes genomes: a test case for predicting lifestyles and emergence of pathogens.</title>
        <authorList>
            <person name="Haridas S."/>
            <person name="Albert R."/>
            <person name="Binder M."/>
            <person name="Bloem J."/>
            <person name="Labutti K."/>
            <person name="Salamov A."/>
            <person name="Andreopoulos B."/>
            <person name="Baker S."/>
            <person name="Barry K."/>
            <person name="Bills G."/>
            <person name="Bluhm B."/>
            <person name="Cannon C."/>
            <person name="Castanera R."/>
            <person name="Culley D."/>
            <person name="Daum C."/>
            <person name="Ezra D."/>
            <person name="Gonzalez J."/>
            <person name="Henrissat B."/>
            <person name="Kuo A."/>
            <person name="Liang C."/>
            <person name="Lipzen A."/>
            <person name="Lutzoni F."/>
            <person name="Magnuson J."/>
            <person name="Mondo S."/>
            <person name="Nolan M."/>
            <person name="Ohm R."/>
            <person name="Pangilinan J."/>
            <person name="Park H.-J."/>
            <person name="Ramirez L."/>
            <person name="Alfaro M."/>
            <person name="Sun H."/>
            <person name="Tritt A."/>
            <person name="Yoshinaga Y."/>
            <person name="Zwiers L.-H."/>
            <person name="Turgeon B."/>
            <person name="Goodwin S."/>
            <person name="Spatafora J."/>
            <person name="Crous P."/>
            <person name="Grigoriev I."/>
        </authorList>
    </citation>
    <scope>NUCLEOTIDE SEQUENCE</scope>
    <source>
        <strain evidence="3">CBS 107.79</strain>
    </source>
</reference>
<evidence type="ECO:0000313" key="3">
    <source>
        <dbReference type="EMBL" id="KAF1975506.1"/>
    </source>
</evidence>
<gene>
    <name evidence="3" type="ORF">BU23DRAFT_75756</name>
</gene>
<dbReference type="SUPFAM" id="SSF54928">
    <property type="entry name" value="RNA-binding domain, RBD"/>
    <property type="match status" value="1"/>
</dbReference>